<sequence>MHIDKLLKKILIAGGSHSDIPLIKAAQELGYFVTTTGNKPEDLGHQYSNQYVMADFSDRDAMLSLANDLKIDAICSSSNDFSIISSAYVAEVLSLPGFDDYLTTLRLHHKDLFRGLALAIGLKRTKSLSFDFAKGDLIKIKGMQFPLIVKPVDLTGGKGISKVNDPHQLAKAIDDALAISRLGRIVVEEFFEGTLHSYSTFIQHGKVVFEYADNEFSFLNPYLVSTSTSPAFVSDAVLKNMRTETEKLANALSLVNGILHAQFLTNGDEYRIIEYTRRMPGDFYSIPVKMSTGFDQANAVINQCINKPLNLLGDWRQKRFVSRHCSMASMNGTFSDMIISGDIDKKIVDRFELKKIGDKINNYLIDKTAIYFLEYESADEMQRFNKGINQLIEVKIN</sequence>
<dbReference type="Pfam" id="PF13535">
    <property type="entry name" value="ATP-grasp_4"/>
    <property type="match status" value="1"/>
</dbReference>
<evidence type="ECO:0000256" key="3">
    <source>
        <dbReference type="ARBA" id="ARBA00022840"/>
    </source>
</evidence>
<name>A0A191UD77_9BURK</name>
<reference evidence="7" key="1">
    <citation type="submission" date="2016-05" db="EMBL/GenBank/DDBJ databases">
        <title>Polynucleobacter sp. QLW-P1FAT50C-4 genome.</title>
        <authorList>
            <person name="Hahn M.W."/>
        </authorList>
    </citation>
    <scope>NUCLEOTIDE SEQUENCE [LARGE SCALE GENOMIC DNA]</scope>
    <source>
        <strain evidence="7">QLW-P1FAT50C-4</strain>
    </source>
</reference>
<protein>
    <recommendedName>
        <fullName evidence="5">ATP-grasp domain-containing protein</fullName>
    </recommendedName>
</protein>
<keyword evidence="7" id="KW-1185">Reference proteome</keyword>
<dbReference type="InterPro" id="IPR011761">
    <property type="entry name" value="ATP-grasp"/>
</dbReference>
<dbReference type="AlphaFoldDB" id="A0A191UD77"/>
<dbReference type="GO" id="GO:0016874">
    <property type="term" value="F:ligase activity"/>
    <property type="evidence" value="ECO:0007669"/>
    <property type="project" value="UniProtKB-KW"/>
</dbReference>
<dbReference type="GO" id="GO:0005524">
    <property type="term" value="F:ATP binding"/>
    <property type="evidence" value="ECO:0007669"/>
    <property type="project" value="UniProtKB-UniRule"/>
</dbReference>
<organism evidence="6 7">
    <name type="scientific">Polynucleobacter wuianus</name>
    <dbReference type="NCBI Taxonomy" id="1743168"/>
    <lineage>
        <taxon>Bacteria</taxon>
        <taxon>Pseudomonadati</taxon>
        <taxon>Pseudomonadota</taxon>
        <taxon>Betaproteobacteria</taxon>
        <taxon>Burkholderiales</taxon>
        <taxon>Burkholderiaceae</taxon>
        <taxon>Polynucleobacter</taxon>
    </lineage>
</organism>
<evidence type="ECO:0000256" key="1">
    <source>
        <dbReference type="ARBA" id="ARBA00022598"/>
    </source>
</evidence>
<keyword evidence="1" id="KW-0436">Ligase</keyword>
<dbReference type="InterPro" id="IPR052032">
    <property type="entry name" value="ATP-dep_AA_Ligase"/>
</dbReference>
<gene>
    <name evidence="6" type="ORF">A8O14_01655</name>
</gene>
<dbReference type="EMBL" id="CP015922">
    <property type="protein sequence ID" value="ANI98912.1"/>
    <property type="molecule type" value="Genomic_DNA"/>
</dbReference>
<accession>A0A191UD77</accession>
<dbReference type="STRING" id="1743168.A8O14_01655"/>
<evidence type="ECO:0000259" key="5">
    <source>
        <dbReference type="PROSITE" id="PS50975"/>
    </source>
</evidence>
<keyword evidence="2 4" id="KW-0547">Nucleotide-binding</keyword>
<dbReference type="Proteomes" id="UP000078463">
    <property type="component" value="Chromosome"/>
</dbReference>
<keyword evidence="3 4" id="KW-0067">ATP-binding</keyword>
<evidence type="ECO:0000313" key="6">
    <source>
        <dbReference type="EMBL" id="ANI98912.1"/>
    </source>
</evidence>
<dbReference type="PANTHER" id="PTHR43585:SF2">
    <property type="entry name" value="ATP-GRASP ENZYME FSQD"/>
    <property type="match status" value="1"/>
</dbReference>
<dbReference type="PANTHER" id="PTHR43585">
    <property type="entry name" value="FUMIPYRROLE BIOSYNTHESIS PROTEIN C"/>
    <property type="match status" value="1"/>
</dbReference>
<proteinExistence type="predicted"/>
<dbReference type="Gene3D" id="3.30.1490.20">
    <property type="entry name" value="ATP-grasp fold, A domain"/>
    <property type="match status" value="1"/>
</dbReference>
<dbReference type="Gene3D" id="3.40.50.20">
    <property type="match status" value="1"/>
</dbReference>
<dbReference type="SUPFAM" id="SSF56059">
    <property type="entry name" value="Glutathione synthetase ATP-binding domain-like"/>
    <property type="match status" value="1"/>
</dbReference>
<dbReference type="GO" id="GO:0046872">
    <property type="term" value="F:metal ion binding"/>
    <property type="evidence" value="ECO:0007669"/>
    <property type="project" value="InterPro"/>
</dbReference>
<evidence type="ECO:0000313" key="7">
    <source>
        <dbReference type="Proteomes" id="UP000078463"/>
    </source>
</evidence>
<dbReference type="InterPro" id="IPR013815">
    <property type="entry name" value="ATP_grasp_subdomain_1"/>
</dbReference>
<dbReference type="KEGG" id="pwu:A8O14_01655"/>
<feature type="domain" description="ATP-grasp" evidence="5">
    <location>
        <begin position="114"/>
        <end position="305"/>
    </location>
</feature>
<dbReference type="InterPro" id="IPR016185">
    <property type="entry name" value="PreATP-grasp_dom_sf"/>
</dbReference>
<evidence type="ECO:0000256" key="2">
    <source>
        <dbReference type="ARBA" id="ARBA00022741"/>
    </source>
</evidence>
<evidence type="ECO:0000256" key="4">
    <source>
        <dbReference type="PROSITE-ProRule" id="PRU00409"/>
    </source>
</evidence>
<dbReference type="PROSITE" id="PS50975">
    <property type="entry name" value="ATP_GRASP"/>
    <property type="match status" value="1"/>
</dbReference>
<dbReference type="SUPFAM" id="SSF52440">
    <property type="entry name" value="PreATP-grasp domain"/>
    <property type="match status" value="1"/>
</dbReference>
<dbReference type="Gene3D" id="3.30.470.20">
    <property type="entry name" value="ATP-grasp fold, B domain"/>
    <property type="match status" value="1"/>
</dbReference>